<feature type="domain" description="Outer membrane protein beta-barrel" evidence="3">
    <location>
        <begin position="7"/>
        <end position="175"/>
    </location>
</feature>
<proteinExistence type="predicted"/>
<gene>
    <name evidence="4" type="ORF">FHS60_002097</name>
</gene>
<evidence type="ECO:0000313" key="4">
    <source>
        <dbReference type="EMBL" id="MBB3703606.1"/>
    </source>
</evidence>
<organism evidence="4 5">
    <name type="scientific">Alloprevotella rava</name>
    <dbReference type="NCBI Taxonomy" id="671218"/>
    <lineage>
        <taxon>Bacteria</taxon>
        <taxon>Pseudomonadati</taxon>
        <taxon>Bacteroidota</taxon>
        <taxon>Bacteroidia</taxon>
        <taxon>Bacteroidales</taxon>
        <taxon>Prevotellaceae</taxon>
        <taxon>Alloprevotella</taxon>
    </lineage>
</organism>
<evidence type="ECO:0000259" key="3">
    <source>
        <dbReference type="Pfam" id="PF13505"/>
    </source>
</evidence>
<evidence type="ECO:0000256" key="2">
    <source>
        <dbReference type="SAM" id="SignalP"/>
    </source>
</evidence>
<evidence type="ECO:0000256" key="1">
    <source>
        <dbReference type="ARBA" id="ARBA00022729"/>
    </source>
</evidence>
<dbReference type="Gene3D" id="2.40.160.20">
    <property type="match status" value="1"/>
</dbReference>
<dbReference type="InterPro" id="IPR027385">
    <property type="entry name" value="Beta-barrel_OMP"/>
</dbReference>
<dbReference type="InterPro" id="IPR011250">
    <property type="entry name" value="OMP/PagP_B-barrel"/>
</dbReference>
<sequence length="175" mass="19201">MKKLFLTLILAVATVVASAQVYVGGEVGFWRNPDANHTNFTFQPEVGYTLSKQWAIGTSIGFKHNYTKGSKVNAINVSPYARYSFAKFGPVNLFVDGGFGFYSVKPKKGNSASAWEVGLKPGLAVNLNKKLSFVAHAGFLGYRDSDDAIADKLWENGFGFKLSGNNLQFGLYYNF</sequence>
<reference evidence="4 5" key="1">
    <citation type="submission" date="2020-08" db="EMBL/GenBank/DDBJ databases">
        <title>Genomic Encyclopedia of Type Strains, Phase IV (KMG-IV): sequencing the most valuable type-strain genomes for metagenomic binning, comparative biology and taxonomic classification.</title>
        <authorList>
            <person name="Goeker M."/>
        </authorList>
    </citation>
    <scope>NUCLEOTIDE SEQUENCE [LARGE SCALE GENOMIC DNA]</scope>
    <source>
        <strain evidence="4 5">DSM 22548</strain>
    </source>
</reference>
<protein>
    <recommendedName>
        <fullName evidence="3">Outer membrane protein beta-barrel domain-containing protein</fullName>
    </recommendedName>
</protein>
<accession>A0A7W5UJE4</accession>
<dbReference type="EMBL" id="JACICA010000017">
    <property type="protein sequence ID" value="MBB3703606.1"/>
    <property type="molecule type" value="Genomic_DNA"/>
</dbReference>
<feature type="signal peptide" evidence="2">
    <location>
        <begin position="1"/>
        <end position="19"/>
    </location>
</feature>
<evidence type="ECO:0000313" key="5">
    <source>
        <dbReference type="Proteomes" id="UP000541425"/>
    </source>
</evidence>
<dbReference type="Pfam" id="PF13505">
    <property type="entry name" value="OMP_b-brl"/>
    <property type="match status" value="1"/>
</dbReference>
<keyword evidence="1 2" id="KW-0732">Signal</keyword>
<dbReference type="RefSeq" id="WP_183698038.1">
    <property type="nucleotide sequence ID" value="NZ_JACICA010000017.1"/>
</dbReference>
<dbReference type="SUPFAM" id="SSF56925">
    <property type="entry name" value="OMPA-like"/>
    <property type="match status" value="1"/>
</dbReference>
<dbReference type="Proteomes" id="UP000541425">
    <property type="component" value="Unassembled WGS sequence"/>
</dbReference>
<feature type="chain" id="PRO_5031111444" description="Outer membrane protein beta-barrel domain-containing protein" evidence="2">
    <location>
        <begin position="20"/>
        <end position="175"/>
    </location>
</feature>
<comment type="caution">
    <text evidence="4">The sequence shown here is derived from an EMBL/GenBank/DDBJ whole genome shotgun (WGS) entry which is preliminary data.</text>
</comment>
<dbReference type="AlphaFoldDB" id="A0A7W5UJE4"/>
<name>A0A7W5UJE4_9BACT</name>